<dbReference type="GeneID" id="94692214"/>
<dbReference type="AlphaFoldDB" id="A0AAX3SED1"/>
<accession>A0AAX3SED1</accession>
<protein>
    <recommendedName>
        <fullName evidence="4">Lipoprotein</fullName>
    </recommendedName>
</protein>
<dbReference type="RefSeq" id="WP_227472492.1">
    <property type="nucleotide sequence ID" value="NZ_CP045291.1"/>
</dbReference>
<evidence type="ECO:0000313" key="2">
    <source>
        <dbReference type="EMBL" id="WFF78384.1"/>
    </source>
</evidence>
<dbReference type="Proteomes" id="UP001219066">
    <property type="component" value="Chromosome"/>
</dbReference>
<gene>
    <name evidence="2" type="ORF">PYR84_15680</name>
</gene>
<proteinExistence type="predicted"/>
<organism evidence="2 3">
    <name type="scientific">Delftia tsuruhatensis</name>
    <dbReference type="NCBI Taxonomy" id="180282"/>
    <lineage>
        <taxon>Bacteria</taxon>
        <taxon>Pseudomonadati</taxon>
        <taxon>Pseudomonadota</taxon>
        <taxon>Betaproteobacteria</taxon>
        <taxon>Burkholderiales</taxon>
        <taxon>Comamonadaceae</taxon>
        <taxon>Delftia</taxon>
    </lineage>
</organism>
<feature type="region of interest" description="Disordered" evidence="1">
    <location>
        <begin position="37"/>
        <end position="67"/>
    </location>
</feature>
<sequence length="201" mass="22200">MSPTHTGSSALKPHRHFPMASLATAIAVSACLIGAQASESSPPPASPAEISSQQTQPTAADYSRPAQERVASMTALRQYLKFKDEVWETQRARQSNTFCFVQQRPDHPSDPEPNVWMVWLNGGEIVNMGWHLYSPKTLTKEDAKADGESLARMKSIKLATDVRETAQEIYGSSFLVERAWVDMLLAQCKAKGRTIKVTPAR</sequence>
<reference evidence="2" key="1">
    <citation type="submission" date="2023-03" db="EMBL/GenBank/DDBJ databases">
        <title>Synergistic degradation of erythromycin by symbiotic bacteria Ery-6A and Ery-6B and application in simulated water remediation.</title>
        <authorList>
            <person name="Xu S."/>
        </authorList>
    </citation>
    <scope>NUCLEOTIDE SEQUENCE</scope>
    <source>
        <strain evidence="2">Ery-6A</strain>
    </source>
</reference>
<evidence type="ECO:0000256" key="1">
    <source>
        <dbReference type="SAM" id="MobiDB-lite"/>
    </source>
</evidence>
<dbReference type="EMBL" id="CP120956">
    <property type="protein sequence ID" value="WFF78384.1"/>
    <property type="molecule type" value="Genomic_DNA"/>
</dbReference>
<name>A0AAX3SED1_9BURK</name>
<evidence type="ECO:0008006" key="4">
    <source>
        <dbReference type="Google" id="ProtNLM"/>
    </source>
</evidence>
<evidence type="ECO:0000313" key="3">
    <source>
        <dbReference type="Proteomes" id="UP001219066"/>
    </source>
</evidence>